<organism evidence="13 14">
    <name type="scientific">Aspergillus bertholletiae</name>
    <dbReference type="NCBI Taxonomy" id="1226010"/>
    <lineage>
        <taxon>Eukaryota</taxon>
        <taxon>Fungi</taxon>
        <taxon>Dikarya</taxon>
        <taxon>Ascomycota</taxon>
        <taxon>Pezizomycotina</taxon>
        <taxon>Eurotiomycetes</taxon>
        <taxon>Eurotiomycetidae</taxon>
        <taxon>Eurotiales</taxon>
        <taxon>Aspergillaceae</taxon>
        <taxon>Aspergillus</taxon>
        <taxon>Aspergillus subgen. Circumdati</taxon>
    </lineage>
</organism>
<protein>
    <recommendedName>
        <fullName evidence="7">EGF domain-specific O-linked N-acetylglucosamine transferase</fullName>
        <ecNumber evidence="1">2.4.1.255</ecNumber>
    </recommendedName>
    <alternativeName>
        <fullName evidence="8">Extracellular O-linked N-acetylglucosamine transferase</fullName>
    </alternativeName>
</protein>
<evidence type="ECO:0000313" key="14">
    <source>
        <dbReference type="Proteomes" id="UP000326198"/>
    </source>
</evidence>
<dbReference type="PANTHER" id="PTHR20961">
    <property type="entry name" value="GLYCOSYLTRANSFERASE"/>
    <property type="match status" value="1"/>
</dbReference>
<comment type="catalytic activity">
    <reaction evidence="9">
        <text>L-seryl-[protein] + UDP-N-acetyl-alpha-D-glucosamine = 3-O-(N-acetyl-beta-D-glucosaminyl)-L-seryl-[protein] + UDP + H(+)</text>
        <dbReference type="Rhea" id="RHEA:48904"/>
        <dbReference type="Rhea" id="RHEA-COMP:9863"/>
        <dbReference type="Rhea" id="RHEA-COMP:12251"/>
        <dbReference type="ChEBI" id="CHEBI:15378"/>
        <dbReference type="ChEBI" id="CHEBI:29999"/>
        <dbReference type="ChEBI" id="CHEBI:57705"/>
        <dbReference type="ChEBI" id="CHEBI:58223"/>
        <dbReference type="ChEBI" id="CHEBI:90838"/>
        <dbReference type="EC" id="2.4.1.255"/>
    </reaction>
</comment>
<keyword evidence="11" id="KW-1133">Transmembrane helix</keyword>
<dbReference type="InterPro" id="IPR007657">
    <property type="entry name" value="Glycosyltransferase_61"/>
</dbReference>
<dbReference type="Proteomes" id="UP000326198">
    <property type="component" value="Unassembled WGS sequence"/>
</dbReference>
<evidence type="ECO:0000256" key="2">
    <source>
        <dbReference type="ARBA" id="ARBA00022676"/>
    </source>
</evidence>
<evidence type="ECO:0000256" key="3">
    <source>
        <dbReference type="ARBA" id="ARBA00022679"/>
    </source>
</evidence>
<sequence>MDYRAVFLQRKVQRLIISVLIAISYILLPLHPGRLSEPALGLLPTPVRDDVEDQPVVVPALPADYVAVPQGSAVCADLFGVPYLESMRDVAVEYCAPQSSSSLTCFHSQHVGSRIDTFCLAQGASFNLSRQKFTLDCELQGPSMPNSPFNIPSYGRFENYWYNTGPNIAFDKMVDLQRDSSTTAKIALAGGSNFTLVINREGETNPWHTLMEIFSMTMTIDVLQMSHGSNSEGPLFTASDIDNTQVLVIDDHKDGPFFDLWSLFAKRPTLRLQDLKPDSSIEFQNLIIPLAGGSNPLWQGDWEPHSCKHSPLLHTFSNRVLDFYGLKERVPKGPDIVVTYINRTGSRKLTNSKEYLQAIEDTIPHIRIQSVDFAAIPLKRQLDIIRETDVLVGVHGAGLTHGIFLSQGSAMVEIIPSELNHKGFRNVASLLGHSYFSTHASHTNNNDWHNEDVFLEKDRFMDILSTAIKAVYNKGEKNYDIT</sequence>
<keyword evidence="2" id="KW-0328">Glycosyltransferase</keyword>
<evidence type="ECO:0000256" key="6">
    <source>
        <dbReference type="ARBA" id="ARBA00023180"/>
    </source>
</evidence>
<feature type="transmembrane region" description="Helical" evidence="11">
    <location>
        <begin position="12"/>
        <end position="30"/>
    </location>
</feature>
<accession>A0A5N7BII5</accession>
<evidence type="ECO:0000256" key="5">
    <source>
        <dbReference type="ARBA" id="ARBA00022824"/>
    </source>
</evidence>
<gene>
    <name evidence="13" type="ORF">BDV26DRAFT_301216</name>
</gene>
<name>A0A5N7BII5_9EURO</name>
<proteinExistence type="predicted"/>
<keyword evidence="3" id="KW-0808">Transferase</keyword>
<dbReference type="EMBL" id="ML736169">
    <property type="protein sequence ID" value="KAE8381583.1"/>
    <property type="molecule type" value="Genomic_DNA"/>
</dbReference>
<feature type="domain" description="Glycosyltransferase 61 catalytic" evidence="12">
    <location>
        <begin position="302"/>
        <end position="412"/>
    </location>
</feature>
<dbReference type="GO" id="GO:0005788">
    <property type="term" value="C:endoplasmic reticulum lumen"/>
    <property type="evidence" value="ECO:0007669"/>
    <property type="project" value="TreeGrafter"/>
</dbReference>
<keyword evidence="14" id="KW-1185">Reference proteome</keyword>
<dbReference type="AlphaFoldDB" id="A0A5N7BII5"/>
<keyword evidence="6" id="KW-0325">Glycoprotein</keyword>
<dbReference type="InterPro" id="IPR049625">
    <property type="entry name" value="Glyco_transf_61_cat"/>
</dbReference>
<evidence type="ECO:0000259" key="12">
    <source>
        <dbReference type="Pfam" id="PF04577"/>
    </source>
</evidence>
<dbReference type="GO" id="GO:0097363">
    <property type="term" value="F:protein O-acetylglucosaminyltransferase activity"/>
    <property type="evidence" value="ECO:0007669"/>
    <property type="project" value="UniProtKB-EC"/>
</dbReference>
<evidence type="ECO:0000256" key="7">
    <source>
        <dbReference type="ARBA" id="ARBA00040944"/>
    </source>
</evidence>
<dbReference type="EC" id="2.4.1.255" evidence="1"/>
<reference evidence="13 14" key="1">
    <citation type="submission" date="2019-04" db="EMBL/GenBank/DDBJ databases">
        <title>Friends and foes A comparative genomics studyof 23 Aspergillus species from section Flavi.</title>
        <authorList>
            <consortium name="DOE Joint Genome Institute"/>
            <person name="Kjaerbolling I."/>
            <person name="Vesth T."/>
            <person name="Frisvad J.C."/>
            <person name="Nybo J.L."/>
            <person name="Theobald S."/>
            <person name="Kildgaard S."/>
            <person name="Isbrandt T."/>
            <person name="Kuo A."/>
            <person name="Sato A."/>
            <person name="Lyhne E.K."/>
            <person name="Kogle M.E."/>
            <person name="Wiebenga A."/>
            <person name="Kun R.S."/>
            <person name="Lubbers R.J."/>
            <person name="Makela M.R."/>
            <person name="Barry K."/>
            <person name="Chovatia M."/>
            <person name="Clum A."/>
            <person name="Daum C."/>
            <person name="Haridas S."/>
            <person name="He G."/>
            <person name="LaButti K."/>
            <person name="Lipzen A."/>
            <person name="Mondo S."/>
            <person name="Riley R."/>
            <person name="Salamov A."/>
            <person name="Simmons B.A."/>
            <person name="Magnuson J.K."/>
            <person name="Henrissat B."/>
            <person name="Mortensen U.H."/>
            <person name="Larsen T.O."/>
            <person name="Devries R.P."/>
            <person name="Grigoriev I.V."/>
            <person name="Machida M."/>
            <person name="Baker S.E."/>
            <person name="Andersen M.R."/>
        </authorList>
    </citation>
    <scope>NUCLEOTIDE SEQUENCE [LARGE SCALE GENOMIC DNA]</scope>
    <source>
        <strain evidence="13 14">IBT 29228</strain>
    </source>
</reference>
<keyword evidence="5" id="KW-0256">Endoplasmic reticulum</keyword>
<evidence type="ECO:0000256" key="8">
    <source>
        <dbReference type="ARBA" id="ARBA00042574"/>
    </source>
</evidence>
<keyword evidence="4" id="KW-0732">Signal</keyword>
<evidence type="ECO:0000256" key="9">
    <source>
        <dbReference type="ARBA" id="ARBA00048317"/>
    </source>
</evidence>
<dbReference type="OrthoDB" id="529273at2759"/>
<dbReference type="Pfam" id="PF04577">
    <property type="entry name" value="Glyco_transf_61"/>
    <property type="match status" value="1"/>
</dbReference>
<keyword evidence="11" id="KW-0472">Membrane</keyword>
<comment type="catalytic activity">
    <reaction evidence="10">
        <text>L-threonyl-[protein] + UDP-N-acetyl-alpha-D-glucosamine = 3-O-(N-acetyl-beta-D-glucosaminyl)-L-threonyl-[protein] + UDP + H(+)</text>
        <dbReference type="Rhea" id="RHEA:48908"/>
        <dbReference type="Rhea" id="RHEA-COMP:11060"/>
        <dbReference type="Rhea" id="RHEA-COMP:12252"/>
        <dbReference type="ChEBI" id="CHEBI:15378"/>
        <dbReference type="ChEBI" id="CHEBI:30013"/>
        <dbReference type="ChEBI" id="CHEBI:57705"/>
        <dbReference type="ChEBI" id="CHEBI:58223"/>
        <dbReference type="ChEBI" id="CHEBI:90840"/>
        <dbReference type="EC" id="2.4.1.255"/>
    </reaction>
</comment>
<evidence type="ECO:0000256" key="10">
    <source>
        <dbReference type="ARBA" id="ARBA00049432"/>
    </source>
</evidence>
<evidence type="ECO:0000256" key="1">
    <source>
        <dbReference type="ARBA" id="ARBA00011970"/>
    </source>
</evidence>
<evidence type="ECO:0000256" key="11">
    <source>
        <dbReference type="SAM" id="Phobius"/>
    </source>
</evidence>
<dbReference type="PANTHER" id="PTHR20961:SF148">
    <property type="entry name" value="EGF DOMAIN-SPECIFIC O-LINKED N-ACETYLGLUCOSAMINE TRANSFERASE"/>
    <property type="match status" value="1"/>
</dbReference>
<evidence type="ECO:0000313" key="13">
    <source>
        <dbReference type="EMBL" id="KAE8381583.1"/>
    </source>
</evidence>
<keyword evidence="11" id="KW-0812">Transmembrane</keyword>
<evidence type="ECO:0000256" key="4">
    <source>
        <dbReference type="ARBA" id="ARBA00022729"/>
    </source>
</evidence>